<dbReference type="Proteomes" id="UP000887565">
    <property type="component" value="Unplaced"/>
</dbReference>
<reference evidence="2" key="1">
    <citation type="submission" date="2022-11" db="UniProtKB">
        <authorList>
            <consortium name="WormBaseParasite"/>
        </authorList>
    </citation>
    <scope>IDENTIFICATION</scope>
</reference>
<evidence type="ECO:0000313" key="1">
    <source>
        <dbReference type="Proteomes" id="UP000887565"/>
    </source>
</evidence>
<proteinExistence type="predicted"/>
<dbReference type="WBParaSite" id="nRc.2.0.1.t43978-RA">
    <property type="protein sequence ID" value="nRc.2.0.1.t43978-RA"/>
    <property type="gene ID" value="nRc.2.0.1.g43978"/>
</dbReference>
<organism evidence="1 2">
    <name type="scientific">Romanomermis culicivorax</name>
    <name type="common">Nematode worm</name>
    <dbReference type="NCBI Taxonomy" id="13658"/>
    <lineage>
        <taxon>Eukaryota</taxon>
        <taxon>Metazoa</taxon>
        <taxon>Ecdysozoa</taxon>
        <taxon>Nematoda</taxon>
        <taxon>Enoplea</taxon>
        <taxon>Dorylaimia</taxon>
        <taxon>Mermithida</taxon>
        <taxon>Mermithoidea</taxon>
        <taxon>Mermithidae</taxon>
        <taxon>Romanomermis</taxon>
    </lineage>
</organism>
<sequence>AEANSDLSQNHSLFKSDEENDDIDEVTKLIKGIITSINSLDLFKFISKVSADIIRFNGLIYQSDGRYICQVNTGASLSWEKKPGEYGRKEKPGNKSGIVGNRRLDCVEYLIRAAYP</sequence>
<dbReference type="AlphaFoldDB" id="A0A915L2J7"/>
<name>A0A915L2J7_ROMCU</name>
<keyword evidence="1" id="KW-1185">Reference proteome</keyword>
<accession>A0A915L2J7</accession>
<evidence type="ECO:0000313" key="2">
    <source>
        <dbReference type="WBParaSite" id="nRc.2.0.1.t43978-RA"/>
    </source>
</evidence>
<protein>
    <submittedName>
        <fullName evidence="2">Uncharacterized protein</fullName>
    </submittedName>
</protein>